<keyword evidence="3" id="KW-1185">Reference proteome</keyword>
<proteinExistence type="predicted"/>
<feature type="domain" description="DUF6883" evidence="1">
    <location>
        <begin position="1"/>
        <end position="78"/>
    </location>
</feature>
<comment type="caution">
    <text evidence="2">The sequence shown here is derived from an EMBL/GenBank/DDBJ whole genome shotgun (WGS) entry which is preliminary data.</text>
</comment>
<name>W4VC65_9FIRM</name>
<dbReference type="EMBL" id="BAVR01000125">
    <property type="protein sequence ID" value="GAE90985.1"/>
    <property type="molecule type" value="Genomic_DNA"/>
</dbReference>
<dbReference type="STRING" id="1294263.JCM21531_4653"/>
<evidence type="ECO:0000313" key="2">
    <source>
        <dbReference type="EMBL" id="GAE90985.1"/>
    </source>
</evidence>
<evidence type="ECO:0000313" key="3">
    <source>
        <dbReference type="Proteomes" id="UP000019109"/>
    </source>
</evidence>
<gene>
    <name evidence="2" type="ORF">JCM21531_4653</name>
</gene>
<evidence type="ECO:0000259" key="1">
    <source>
        <dbReference type="Pfam" id="PF21814"/>
    </source>
</evidence>
<organism evidence="2 3">
    <name type="scientific">Acetivibrio straminisolvens JCM 21531</name>
    <dbReference type="NCBI Taxonomy" id="1294263"/>
    <lineage>
        <taxon>Bacteria</taxon>
        <taxon>Bacillati</taxon>
        <taxon>Bacillota</taxon>
        <taxon>Clostridia</taxon>
        <taxon>Eubacteriales</taxon>
        <taxon>Oscillospiraceae</taxon>
        <taxon>Acetivibrio</taxon>
    </lineage>
</organism>
<dbReference type="AlphaFoldDB" id="W4VC65"/>
<protein>
    <submittedName>
        <fullName evidence="2">Possible adhesin/hemolysin</fullName>
    </submittedName>
</protein>
<accession>W4VC65</accession>
<sequence length="78" mass="8632">MFESALGYNKSNADVLMKQIYDKLSKSGAIVGKLDQYGQRYTVDMLIEGVNGKVATVRTGWILKTGSNIPELTTIYVK</sequence>
<reference evidence="2" key="1">
    <citation type="journal article" date="2014" name="Genome Announc.">
        <title>Draft Genome Sequence of Clostridium straminisolvens Strain JCM 21531T, Isolated from a Cellulose-Degrading Bacterial Community.</title>
        <authorList>
            <person name="Yuki M."/>
            <person name="Oshima K."/>
            <person name="Suda W."/>
            <person name="Sakamoto M."/>
            <person name="Kitamura K."/>
            <person name="Iida T."/>
            <person name="Hattori M."/>
            <person name="Ohkuma M."/>
        </authorList>
    </citation>
    <scope>NUCLEOTIDE SEQUENCE [LARGE SCALE GENOMIC DNA]</scope>
    <source>
        <strain evidence="2">JCM 21531</strain>
    </source>
</reference>
<dbReference type="Proteomes" id="UP000019109">
    <property type="component" value="Unassembled WGS sequence"/>
</dbReference>
<dbReference type="Pfam" id="PF21814">
    <property type="entry name" value="DUF6883"/>
    <property type="match status" value="1"/>
</dbReference>
<dbReference type="InterPro" id="IPR049250">
    <property type="entry name" value="DUF6883"/>
</dbReference>